<keyword evidence="2" id="KW-1185">Reference proteome</keyword>
<sequence>MNSPTSLPSALFQSLLTKLAAVLELTQKTDGTVTPQAKQALLQSTNEFKNTLSQAKEYANTLPGGELLIEEQDEVINMLERLREHKRLQLVQFATRPATLDASVKMEVDSTASTPVSS</sequence>
<evidence type="ECO:0000313" key="2">
    <source>
        <dbReference type="Proteomes" id="UP000790709"/>
    </source>
</evidence>
<dbReference type="EMBL" id="MU266616">
    <property type="protein sequence ID" value="KAH7919964.1"/>
    <property type="molecule type" value="Genomic_DNA"/>
</dbReference>
<reference evidence="1" key="1">
    <citation type="journal article" date="2021" name="New Phytol.">
        <title>Evolutionary innovations through gain and loss of genes in the ectomycorrhizal Boletales.</title>
        <authorList>
            <person name="Wu G."/>
            <person name="Miyauchi S."/>
            <person name="Morin E."/>
            <person name="Kuo A."/>
            <person name="Drula E."/>
            <person name="Varga T."/>
            <person name="Kohler A."/>
            <person name="Feng B."/>
            <person name="Cao Y."/>
            <person name="Lipzen A."/>
            <person name="Daum C."/>
            <person name="Hundley H."/>
            <person name="Pangilinan J."/>
            <person name="Johnson J."/>
            <person name="Barry K."/>
            <person name="LaButti K."/>
            <person name="Ng V."/>
            <person name="Ahrendt S."/>
            <person name="Min B."/>
            <person name="Choi I.G."/>
            <person name="Park H."/>
            <person name="Plett J.M."/>
            <person name="Magnuson J."/>
            <person name="Spatafora J.W."/>
            <person name="Nagy L.G."/>
            <person name="Henrissat B."/>
            <person name="Grigoriev I.V."/>
            <person name="Yang Z.L."/>
            <person name="Xu J."/>
            <person name="Martin F.M."/>
        </authorList>
    </citation>
    <scope>NUCLEOTIDE SEQUENCE</scope>
    <source>
        <strain evidence="1">KUC20120723A-06</strain>
    </source>
</reference>
<proteinExistence type="predicted"/>
<name>A0ACB8B338_9AGAM</name>
<organism evidence="1 2">
    <name type="scientific">Leucogyrophana mollusca</name>
    <dbReference type="NCBI Taxonomy" id="85980"/>
    <lineage>
        <taxon>Eukaryota</taxon>
        <taxon>Fungi</taxon>
        <taxon>Dikarya</taxon>
        <taxon>Basidiomycota</taxon>
        <taxon>Agaricomycotina</taxon>
        <taxon>Agaricomycetes</taxon>
        <taxon>Agaricomycetidae</taxon>
        <taxon>Boletales</taxon>
        <taxon>Boletales incertae sedis</taxon>
        <taxon>Leucogyrophana</taxon>
    </lineage>
</organism>
<gene>
    <name evidence="1" type="ORF">BV22DRAFT_835241</name>
</gene>
<dbReference type="Proteomes" id="UP000790709">
    <property type="component" value="Unassembled WGS sequence"/>
</dbReference>
<accession>A0ACB8B338</accession>
<protein>
    <submittedName>
        <fullName evidence="1">Uncharacterized protein</fullName>
    </submittedName>
</protein>
<comment type="caution">
    <text evidence="1">The sequence shown here is derived from an EMBL/GenBank/DDBJ whole genome shotgun (WGS) entry which is preliminary data.</text>
</comment>
<evidence type="ECO:0000313" key="1">
    <source>
        <dbReference type="EMBL" id="KAH7919964.1"/>
    </source>
</evidence>